<dbReference type="EC" id="3.1.3.1" evidence="2"/>
<sequence length="341" mass="38952">MLSMLCITIIASVAQAQEKTSHILFGSCSHQDKEMPIFDAILKQPADAFIFLGDNIYGDTNDMQELRNKYEKLGSNEGFKALRNKVPVYAIWDDHDFGENDAGKEYPNKKASKEIMLDFWKVPLNSPRRKHSDGLYGSYVIGEGEQAIRLILPDLRYMRDDLSSVGTLAYYADRKPKDMGPYEKSTGSMLSEQQWVWLENELQQDEKIKIVGSSLQLIADFTGWESWANFDDRQRLFDLIKKHKVNGVMIISGDTHWGEISKYQETMDYPLWDITSSGLTEEWKQVSPNKHRVSGASSDVNFGFINVDWEPADPKIHFGLRDLNGNIVMEQNITLSSLSPY</sequence>
<dbReference type="Proteomes" id="UP001249020">
    <property type="component" value="Unassembled WGS sequence"/>
</dbReference>
<name>A0AAW8R5S2_9ALTE</name>
<evidence type="ECO:0000313" key="2">
    <source>
        <dbReference type="EMBL" id="MDT0583777.1"/>
    </source>
</evidence>
<dbReference type="PANTHER" id="PTHR33987:SF1">
    <property type="entry name" value="CALCINEURIN-LIKE METALLO-PHOSPHOESTERASE SUPERFAMILY PROTEIN"/>
    <property type="match status" value="1"/>
</dbReference>
<dbReference type="GO" id="GO:0004035">
    <property type="term" value="F:alkaline phosphatase activity"/>
    <property type="evidence" value="ECO:0007669"/>
    <property type="project" value="UniProtKB-EC"/>
</dbReference>
<evidence type="ECO:0000259" key="1">
    <source>
        <dbReference type="Pfam" id="PF09423"/>
    </source>
</evidence>
<comment type="caution">
    <text evidence="2">The sequence shown here is derived from an EMBL/GenBank/DDBJ whole genome shotgun (WGS) entry which is preliminary data.</text>
</comment>
<feature type="domain" description="PhoD-like phosphatase metallophosphatase" evidence="1">
    <location>
        <begin position="26"/>
        <end position="280"/>
    </location>
</feature>
<keyword evidence="3" id="KW-1185">Reference proteome</keyword>
<proteinExistence type="predicted"/>
<keyword evidence="2" id="KW-0378">Hydrolase</keyword>
<protein>
    <submittedName>
        <fullName evidence="2">Alkaline phosphatase D family protein</fullName>
        <ecNumber evidence="2">3.1.3.1</ecNumber>
    </submittedName>
</protein>
<gene>
    <name evidence="2" type="ORF">RM544_14600</name>
</gene>
<dbReference type="EMBL" id="JAVRIE010000006">
    <property type="protein sequence ID" value="MDT0583777.1"/>
    <property type="molecule type" value="Genomic_DNA"/>
</dbReference>
<accession>A0AAW8R5S2</accession>
<dbReference type="PANTHER" id="PTHR33987">
    <property type="entry name" value="CALCINEURIN-LIKE METALLO-PHOSPHOESTERASE SUPERFAMILY PROTEIN"/>
    <property type="match status" value="1"/>
</dbReference>
<dbReference type="InterPro" id="IPR038607">
    <property type="entry name" value="PhoD-like_sf"/>
</dbReference>
<reference evidence="2 3" key="1">
    <citation type="submission" date="2023-09" db="EMBL/GenBank/DDBJ databases">
        <authorList>
            <person name="Rey-Velasco X."/>
        </authorList>
    </citation>
    <scope>NUCLEOTIDE SEQUENCE [LARGE SCALE GENOMIC DNA]</scope>
    <source>
        <strain evidence="2 3">W409</strain>
    </source>
</reference>
<dbReference type="InterPro" id="IPR018946">
    <property type="entry name" value="PhoD-like_MPP"/>
</dbReference>
<evidence type="ECO:0000313" key="3">
    <source>
        <dbReference type="Proteomes" id="UP001249020"/>
    </source>
</evidence>
<dbReference type="AlphaFoldDB" id="A0AAW8R5S2"/>
<dbReference type="Gene3D" id="3.60.21.70">
    <property type="entry name" value="PhoD-like phosphatase"/>
    <property type="match status" value="1"/>
</dbReference>
<dbReference type="SUPFAM" id="SSF56300">
    <property type="entry name" value="Metallo-dependent phosphatases"/>
    <property type="match status" value="1"/>
</dbReference>
<organism evidence="2 3">
    <name type="scientific">Brumicola blandensis</name>
    <dbReference type="NCBI Taxonomy" id="3075611"/>
    <lineage>
        <taxon>Bacteria</taxon>
        <taxon>Pseudomonadati</taxon>
        <taxon>Pseudomonadota</taxon>
        <taxon>Gammaproteobacteria</taxon>
        <taxon>Alteromonadales</taxon>
        <taxon>Alteromonadaceae</taxon>
        <taxon>Brumicola</taxon>
    </lineage>
</organism>
<dbReference type="CDD" id="cd07389">
    <property type="entry name" value="MPP_PhoD"/>
    <property type="match status" value="1"/>
</dbReference>
<dbReference type="InterPro" id="IPR029052">
    <property type="entry name" value="Metallo-depent_PP-like"/>
</dbReference>
<dbReference type="Pfam" id="PF09423">
    <property type="entry name" value="PhoD"/>
    <property type="match status" value="1"/>
</dbReference>